<evidence type="ECO:0000259" key="16">
    <source>
        <dbReference type="Pfam" id="PF10385"/>
    </source>
</evidence>
<dbReference type="AlphaFoldDB" id="A0A1T4YEK9"/>
<dbReference type="InterPro" id="IPR014724">
    <property type="entry name" value="RNA_pol_RPB2_OB-fold"/>
</dbReference>
<evidence type="ECO:0000256" key="4">
    <source>
        <dbReference type="ARBA" id="ARBA00022695"/>
    </source>
</evidence>
<comment type="function">
    <text evidence="1 7 9">DNA-dependent RNA polymerase catalyzes the transcription of DNA into RNA using the four ribonucleoside triphosphates as substrates.</text>
</comment>
<evidence type="ECO:0000259" key="15">
    <source>
        <dbReference type="Pfam" id="PF04565"/>
    </source>
</evidence>
<keyword evidence="4 7" id="KW-0548">Nucleotidyltransferase</keyword>
<dbReference type="InterPro" id="IPR007644">
    <property type="entry name" value="RNA_pol_bsu_protrusion"/>
</dbReference>
<dbReference type="InterPro" id="IPR019462">
    <property type="entry name" value="DNA-dir_RNA_pol_bsu_external_1"/>
</dbReference>
<dbReference type="Gene3D" id="3.90.1800.10">
    <property type="entry name" value="RNA polymerase alpha subunit dimerisation domain"/>
    <property type="match status" value="1"/>
</dbReference>
<dbReference type="PROSITE" id="PS01166">
    <property type="entry name" value="RNA_POL_BETA"/>
    <property type="match status" value="1"/>
</dbReference>
<comment type="catalytic activity">
    <reaction evidence="6 7 9">
        <text>RNA(n) + a ribonucleoside 5'-triphosphate = RNA(n+1) + diphosphate</text>
        <dbReference type="Rhea" id="RHEA:21248"/>
        <dbReference type="Rhea" id="RHEA-COMP:14527"/>
        <dbReference type="Rhea" id="RHEA-COMP:17342"/>
        <dbReference type="ChEBI" id="CHEBI:33019"/>
        <dbReference type="ChEBI" id="CHEBI:61557"/>
        <dbReference type="ChEBI" id="CHEBI:140395"/>
        <dbReference type="EC" id="2.7.7.6"/>
    </reaction>
</comment>
<evidence type="ECO:0000259" key="14">
    <source>
        <dbReference type="Pfam" id="PF04563"/>
    </source>
</evidence>
<dbReference type="InterPro" id="IPR010243">
    <property type="entry name" value="RNA_pol_bsu_bac"/>
</dbReference>
<dbReference type="EC" id="2.7.7.6" evidence="7 9"/>
<dbReference type="InterPro" id="IPR007641">
    <property type="entry name" value="RNA_pol_Rpb2_7"/>
</dbReference>
<dbReference type="SUPFAM" id="SSF64484">
    <property type="entry name" value="beta and beta-prime subunits of DNA dependent RNA-polymerase"/>
    <property type="match status" value="1"/>
</dbReference>
<keyword evidence="2 7" id="KW-0240">DNA-directed RNA polymerase</keyword>
<sequence length="1228" mass="137678">MSFSKIKEVIDMPNLIEVQLDSYKWFLEEGLKEVFDDVNPITDYTGNLILEFIDYKLDYDNIKYSVEECKERDATYAAPLKVKVRLVNKETGEVKDQEVFMGDFPLMTEQGTFIINGAERVIVSQLVRSPGAYYAETIDKSGKKLYSSTLIPNRGAWIEYETDSNDVIHVRIDRTRKLPLTVFIRALNLGVDYEILQFFGEDEHLKTTIERDNTKSVEEGLLEIYKRLRPGEPPTVESATTLIEGLFFDPKRYDLSRVGRYKFNKKLSIANRLVGQIAADTIAHPKTGEILVEEGQKIEREIAVKIQNEGINVVDVMVEGKRVRIIGNNFVDIHKLDLPYDFTSLNIKEMVHYPTLKAILDEFSDEDDIKDAMRQRMNQLVPKHIIKDDIYASISYLIGLFYGIGYVDDIDHLGNRRLRSVGELLQNQFRIGLSRMERVVKERMTIQDLDVVTPQALINIRPVAAAIKEFFGSSQLSQFMDQTNPLSELTHKRRLSALGPGGLSRERAGFEVRDVHISHYGRMCPIETPEGPNIGLINSLATYAKVNEYGFIEAPYRVVDKKNGIVTDKVLYLTADEEDQYIVAQANEPVDESGKFLDKRVTARAKDEIVVVAPEEVDLMDVSPKQIVSVATAMIPFLENDDANRALMGSNMQRQAVPLIKPEAPIVGTGIEHKAAKDSGIIPIAKNDGTVVKVAGDVIQIKRDKDGALDSYKLLKFKRSNQGTCINQRPIVNEGDRVRKGDIIADGPSIDLGEIALGRNILIGFMTWEGYNYEDAILISEQLVMNDVFTSIHIEEYECEARDTKLGPEEITRDIPNVGEDALKDLDDRGIIRIGAEVRSGDILVGKVTPKGETELTAEERLLRAIFGEKAREVRDTSLRVPHGEAGIIVDVKIFTRENGDELPPGVNELVRVYIAQKRKISVGDKMAGRHGNKGVISRVLPVEDMPFMPDGKPLQIVLNPLGVPSRMNIGQVLEVHLGLAASRLGWHVATPVFDGATEDDIQECLQMAGVQIDGKIQLYDGRTGEPFDNRVTVGYMYILKLAHLVDDKIHARSTGPYSLVTQQPLGGKAQFGGQRFGEMEVWAIEAYGAAYTLQEILTVKSDDVVGRVKTYEAIVKGENIPEPGVPESFKVLIKELQSLCLDVKVLTDDKKEITIKEDIEDDLDDIEATMEGRDILPVAPTPDASEIDGYEEGLEEDDDDINIEDLADMEHDLEDDLKDFDDFDDKE</sequence>
<feature type="domain" description="RNA polymerase Rpb2" evidence="13">
    <location>
        <begin position="373"/>
        <end position="419"/>
    </location>
</feature>
<evidence type="ECO:0000256" key="3">
    <source>
        <dbReference type="ARBA" id="ARBA00022679"/>
    </source>
</evidence>
<evidence type="ECO:0000256" key="5">
    <source>
        <dbReference type="ARBA" id="ARBA00023163"/>
    </source>
</evidence>
<evidence type="ECO:0000259" key="13">
    <source>
        <dbReference type="Pfam" id="PF04561"/>
    </source>
</evidence>
<feature type="domain" description="DNA-directed RNA polymerase subunit 2 hybrid-binding" evidence="11">
    <location>
        <begin position="685"/>
        <end position="1071"/>
    </location>
</feature>
<evidence type="ECO:0000259" key="11">
    <source>
        <dbReference type="Pfam" id="PF00562"/>
    </source>
</evidence>
<dbReference type="Gene3D" id="3.90.1110.10">
    <property type="entry name" value="RNA polymerase Rpb2, domain 2"/>
    <property type="match status" value="1"/>
</dbReference>
<proteinExistence type="inferred from homology"/>
<feature type="domain" description="DNA-directed RNA polymerase beta subunit external 1" evidence="16">
    <location>
        <begin position="556"/>
        <end position="623"/>
    </location>
</feature>
<dbReference type="STRING" id="1147123.SAMN05443428_14010"/>
<dbReference type="Pfam" id="PF10385">
    <property type="entry name" value="RNA_pol_Rpb2_45"/>
    <property type="match status" value="1"/>
</dbReference>
<dbReference type="InterPro" id="IPR015712">
    <property type="entry name" value="DNA-dir_RNA_pol_su2"/>
</dbReference>
<dbReference type="Pfam" id="PF04560">
    <property type="entry name" value="RNA_pol_Rpb2_7"/>
    <property type="match status" value="1"/>
</dbReference>
<dbReference type="HAMAP" id="MF_01321">
    <property type="entry name" value="RNApol_bact_RpoB"/>
    <property type="match status" value="1"/>
</dbReference>
<dbReference type="InterPro" id="IPR007642">
    <property type="entry name" value="RNA_pol_Rpb2_2"/>
</dbReference>
<evidence type="ECO:0000313" key="18">
    <source>
        <dbReference type="Proteomes" id="UP000190105"/>
    </source>
</evidence>
<dbReference type="GO" id="GO:0000428">
    <property type="term" value="C:DNA-directed RNA polymerase complex"/>
    <property type="evidence" value="ECO:0007669"/>
    <property type="project" value="UniProtKB-KW"/>
</dbReference>
<dbReference type="Gene3D" id="2.40.50.100">
    <property type="match status" value="1"/>
</dbReference>
<name>A0A1T4YEK9_9CLOT</name>
<evidence type="ECO:0000256" key="8">
    <source>
        <dbReference type="RuleBase" id="RU000434"/>
    </source>
</evidence>
<dbReference type="Pfam" id="PF04561">
    <property type="entry name" value="RNA_pol_Rpb2_2"/>
    <property type="match status" value="2"/>
</dbReference>
<dbReference type="InterPro" id="IPR007120">
    <property type="entry name" value="DNA-dir_RNAP_su2_dom"/>
</dbReference>
<evidence type="ECO:0000256" key="2">
    <source>
        <dbReference type="ARBA" id="ARBA00022478"/>
    </source>
</evidence>
<gene>
    <name evidence="7" type="primary">rpoB</name>
    <name evidence="17" type="ORF">SAMN05443428_14010</name>
</gene>
<dbReference type="PANTHER" id="PTHR20856">
    <property type="entry name" value="DNA-DIRECTED RNA POLYMERASE I SUBUNIT 2"/>
    <property type="match status" value="1"/>
</dbReference>
<dbReference type="CDD" id="cd00653">
    <property type="entry name" value="RNA_pol_B_RPB2"/>
    <property type="match status" value="1"/>
</dbReference>
<dbReference type="Pfam" id="PF04563">
    <property type="entry name" value="RNA_pol_Rpb2_1"/>
    <property type="match status" value="1"/>
</dbReference>
<dbReference type="GO" id="GO:0003899">
    <property type="term" value="F:DNA-directed RNA polymerase activity"/>
    <property type="evidence" value="ECO:0007669"/>
    <property type="project" value="UniProtKB-UniRule"/>
</dbReference>
<feature type="domain" description="RNA polymerase beta subunit protrusion" evidence="14">
    <location>
        <begin position="14"/>
        <end position="463"/>
    </location>
</feature>
<evidence type="ECO:0000259" key="12">
    <source>
        <dbReference type="Pfam" id="PF04560"/>
    </source>
</evidence>
<dbReference type="Gene3D" id="2.30.150.10">
    <property type="entry name" value="DNA-directed RNA polymerase, beta subunit, external 1 domain"/>
    <property type="match status" value="1"/>
</dbReference>
<dbReference type="Pfam" id="PF04565">
    <property type="entry name" value="RNA_pol_Rpb2_3"/>
    <property type="match status" value="1"/>
</dbReference>
<evidence type="ECO:0000256" key="1">
    <source>
        <dbReference type="ARBA" id="ARBA00004026"/>
    </source>
</evidence>
<dbReference type="FunFam" id="3.90.1800.10:FF:000001">
    <property type="entry name" value="DNA-directed RNA polymerase subunit beta"/>
    <property type="match status" value="1"/>
</dbReference>
<dbReference type="Proteomes" id="UP000190105">
    <property type="component" value="Unassembled WGS sequence"/>
</dbReference>
<dbReference type="Gene3D" id="2.40.270.10">
    <property type="entry name" value="DNA-directed RNA polymerase, subunit 2, domain 6"/>
    <property type="match status" value="1"/>
</dbReference>
<dbReference type="InterPro" id="IPR042107">
    <property type="entry name" value="DNA-dir_RNA_pol_bsu_ext_1_sf"/>
</dbReference>
<comment type="subunit">
    <text evidence="7 9">The RNAP catalytic core consists of 2 alpha, 1 beta, 1 beta' and 1 omega subunit. When a sigma factor is associated with the core the holoenzyme is formed, which can initiate transcription.</text>
</comment>
<dbReference type="InterPro" id="IPR037034">
    <property type="entry name" value="RNA_pol_Rpb2_2_sf"/>
</dbReference>
<feature type="domain" description="RNA polymerase Rpb2" evidence="13">
    <location>
        <begin position="128"/>
        <end position="270"/>
    </location>
</feature>
<dbReference type="InterPro" id="IPR037033">
    <property type="entry name" value="DNA-dir_RNAP_su2_hyb_sf"/>
</dbReference>
<dbReference type="InterPro" id="IPR007645">
    <property type="entry name" value="RNA_pol_Rpb2_3"/>
</dbReference>
<dbReference type="NCBIfam" id="TIGR02013">
    <property type="entry name" value="rpoB"/>
    <property type="match status" value="1"/>
</dbReference>
<dbReference type="GO" id="GO:0006351">
    <property type="term" value="P:DNA-templated transcription"/>
    <property type="evidence" value="ECO:0007669"/>
    <property type="project" value="UniProtKB-UniRule"/>
</dbReference>
<reference evidence="18" key="1">
    <citation type="submission" date="2017-02" db="EMBL/GenBank/DDBJ databases">
        <authorList>
            <person name="Varghese N."/>
            <person name="Submissions S."/>
        </authorList>
    </citation>
    <scope>NUCLEOTIDE SEQUENCE [LARGE SCALE GENOMIC DNA]</scope>
    <source>
        <strain evidence="18">USBA 833</strain>
    </source>
</reference>
<feature type="compositionally biased region" description="Acidic residues" evidence="10">
    <location>
        <begin position="1186"/>
        <end position="1201"/>
    </location>
</feature>
<comment type="similarity">
    <text evidence="7 8">Belongs to the RNA polymerase beta chain family.</text>
</comment>
<evidence type="ECO:0000256" key="6">
    <source>
        <dbReference type="ARBA" id="ARBA00048552"/>
    </source>
</evidence>
<dbReference type="Gene3D" id="2.40.50.150">
    <property type="match status" value="1"/>
</dbReference>
<feature type="region of interest" description="Disordered" evidence="10">
    <location>
        <begin position="1177"/>
        <end position="1201"/>
    </location>
</feature>
<dbReference type="InterPro" id="IPR007121">
    <property type="entry name" value="RNA_pol_bsu_CS"/>
</dbReference>
<evidence type="ECO:0000256" key="10">
    <source>
        <dbReference type="SAM" id="MobiDB-lite"/>
    </source>
</evidence>
<protein>
    <recommendedName>
        <fullName evidence="7 9">DNA-directed RNA polymerase subunit beta</fullName>
        <shortName evidence="7">RNAP subunit beta</shortName>
        <ecNumber evidence="7 9">2.7.7.6</ecNumber>
    </recommendedName>
    <alternativeName>
        <fullName evidence="7">RNA polymerase subunit beta</fullName>
    </alternativeName>
    <alternativeName>
        <fullName evidence="7">Transcriptase subunit beta</fullName>
    </alternativeName>
</protein>
<keyword evidence="5 7" id="KW-0804">Transcription</keyword>
<feature type="domain" description="RNA polymerase Rpb2" evidence="15">
    <location>
        <begin position="478"/>
        <end position="546"/>
    </location>
</feature>
<organism evidence="17 18">
    <name type="scientific">Caloramator quimbayensis</name>
    <dbReference type="NCBI Taxonomy" id="1147123"/>
    <lineage>
        <taxon>Bacteria</taxon>
        <taxon>Bacillati</taxon>
        <taxon>Bacillota</taxon>
        <taxon>Clostridia</taxon>
        <taxon>Eubacteriales</taxon>
        <taxon>Clostridiaceae</taxon>
        <taxon>Caloramator</taxon>
    </lineage>
</organism>
<dbReference type="NCBIfam" id="NF001616">
    <property type="entry name" value="PRK00405.1"/>
    <property type="match status" value="1"/>
</dbReference>
<evidence type="ECO:0000256" key="7">
    <source>
        <dbReference type="HAMAP-Rule" id="MF_01321"/>
    </source>
</evidence>
<dbReference type="GO" id="GO:0032549">
    <property type="term" value="F:ribonucleoside binding"/>
    <property type="evidence" value="ECO:0007669"/>
    <property type="project" value="InterPro"/>
</dbReference>
<accession>A0A1T4YEK9</accession>
<keyword evidence="18" id="KW-1185">Reference proteome</keyword>
<dbReference type="EMBL" id="FUYH01000040">
    <property type="protein sequence ID" value="SKA99988.1"/>
    <property type="molecule type" value="Genomic_DNA"/>
</dbReference>
<dbReference type="Gene3D" id="3.90.1100.10">
    <property type="match status" value="1"/>
</dbReference>
<dbReference type="Pfam" id="PF00562">
    <property type="entry name" value="RNA_pol_Rpb2_6"/>
    <property type="match status" value="1"/>
</dbReference>
<feature type="domain" description="RNA polymerase Rpb2" evidence="12">
    <location>
        <begin position="1073"/>
        <end position="1148"/>
    </location>
</feature>
<evidence type="ECO:0000256" key="9">
    <source>
        <dbReference type="RuleBase" id="RU363031"/>
    </source>
</evidence>
<dbReference type="GO" id="GO:0003677">
    <property type="term" value="F:DNA binding"/>
    <property type="evidence" value="ECO:0007669"/>
    <property type="project" value="UniProtKB-UniRule"/>
</dbReference>
<keyword evidence="3 7" id="KW-0808">Transferase</keyword>
<evidence type="ECO:0000313" key="17">
    <source>
        <dbReference type="EMBL" id="SKA99988.1"/>
    </source>
</evidence>